<protein>
    <submittedName>
        <fullName evidence="3">Transcription factor GAMYB</fullName>
    </submittedName>
</protein>
<reference evidence="3" key="1">
    <citation type="submission" date="2016-06" db="UniProtKB">
        <authorList>
            <consortium name="WormBaseParasite"/>
        </authorList>
    </citation>
    <scope>IDENTIFICATION</scope>
</reference>
<dbReference type="WBParaSite" id="ECPE_0001240801-mRNA-1">
    <property type="protein sequence ID" value="ECPE_0001240801-mRNA-1"/>
    <property type="gene ID" value="ECPE_0001240801"/>
</dbReference>
<accession>A0A183AZI7</accession>
<name>A0A183AZI7_9TREM</name>
<evidence type="ECO:0000313" key="2">
    <source>
        <dbReference type="Proteomes" id="UP000272942"/>
    </source>
</evidence>
<proteinExistence type="predicted"/>
<dbReference type="AlphaFoldDB" id="A0A183AZI7"/>
<gene>
    <name evidence="1" type="ORF">ECPE_LOCUS12372</name>
</gene>
<sequence>MVLRRITVKLSTDQAWLMEGFFKRIPHGTGLDLNPIQRLLPTSMELSMNQNGKSIPPVDLPITFDVTDRTTGVCTTGASNVIPKKVFSYTGVTQQPNKETVQSALFDGLFPSTIEETKNSDDLFTNLNFSENLNQPTSNSSKFWHNTPISFYRDTSNCANTNFLNGPDWLPGSHTFNPVDLLSSQQSVKAVPSHGLHNTTVPDSQSIGKGEDLVDLSDDAFLSTRMVSLLLEEDNASDPIKEPQNGSAVLGGNNADSVHTLTSTRPVSVLETIGTELGALKGKCAE</sequence>
<evidence type="ECO:0000313" key="1">
    <source>
        <dbReference type="EMBL" id="VDP89644.1"/>
    </source>
</evidence>
<organism evidence="3">
    <name type="scientific">Echinostoma caproni</name>
    <dbReference type="NCBI Taxonomy" id="27848"/>
    <lineage>
        <taxon>Eukaryota</taxon>
        <taxon>Metazoa</taxon>
        <taxon>Spiralia</taxon>
        <taxon>Lophotrochozoa</taxon>
        <taxon>Platyhelminthes</taxon>
        <taxon>Trematoda</taxon>
        <taxon>Digenea</taxon>
        <taxon>Plagiorchiida</taxon>
        <taxon>Echinostomata</taxon>
        <taxon>Echinostomatoidea</taxon>
        <taxon>Echinostomatidae</taxon>
        <taxon>Echinostoma</taxon>
    </lineage>
</organism>
<dbReference type="EMBL" id="UZAN01052715">
    <property type="protein sequence ID" value="VDP89644.1"/>
    <property type="molecule type" value="Genomic_DNA"/>
</dbReference>
<evidence type="ECO:0000313" key="3">
    <source>
        <dbReference type="WBParaSite" id="ECPE_0001240801-mRNA-1"/>
    </source>
</evidence>
<reference evidence="1 2" key="2">
    <citation type="submission" date="2018-11" db="EMBL/GenBank/DDBJ databases">
        <authorList>
            <consortium name="Pathogen Informatics"/>
        </authorList>
    </citation>
    <scope>NUCLEOTIDE SEQUENCE [LARGE SCALE GENOMIC DNA]</scope>
    <source>
        <strain evidence="1 2">Egypt</strain>
    </source>
</reference>
<dbReference type="Proteomes" id="UP000272942">
    <property type="component" value="Unassembled WGS sequence"/>
</dbReference>
<keyword evidence="2" id="KW-1185">Reference proteome</keyword>